<dbReference type="InterPro" id="IPR006828">
    <property type="entry name" value="ASC_dom"/>
</dbReference>
<evidence type="ECO:0000259" key="3">
    <source>
        <dbReference type="SMART" id="SM01010"/>
    </source>
</evidence>
<proteinExistence type="inferred from homology"/>
<comment type="similarity">
    <text evidence="1">Belongs to the 5'-AMP-activated protein kinase beta subunit family.</text>
</comment>
<sequence>MGKHRHIIDQLSPEPASIEFVENAEHSSLTDLNESDDSSEYSVMTGNSSRNSSGHSLQSGDSPSHHHYIYDENGRDASATFFSDKVDDRSLESVYNHVPIGEEGSDSGDSADESNGPDGSDKISQNIPTHSSYTTEIPEYYDAQRLTYPGTSPYMYSEEEFARINHFHFLKSLNMKEPPLLPPYLNPNLLNDSPAKDYKLYPYQYQDSNHIYINDQYSYQINKLNVMDKYSSLERQNQKSPSAKKQPVRPPMKRSSSSTRSIRNDLLKKKEAALQPQKVDPKDIDLRHQDYIQDVEEHHNLVPSHVMLNHLITCNLKMNKVMTCSCIHRYSGKFITQIVYFSIEGEGEGEER</sequence>
<dbReference type="InterPro" id="IPR037256">
    <property type="entry name" value="ASC_dom_sf"/>
</dbReference>
<feature type="region of interest" description="Disordered" evidence="2">
    <location>
        <begin position="99"/>
        <end position="136"/>
    </location>
</feature>
<dbReference type="AlphaFoldDB" id="A0A448YNI8"/>
<feature type="region of interest" description="Disordered" evidence="2">
    <location>
        <begin position="232"/>
        <end position="261"/>
    </location>
</feature>
<feature type="compositionally biased region" description="Acidic residues" evidence="2">
    <location>
        <begin position="103"/>
        <end position="112"/>
    </location>
</feature>
<dbReference type="GO" id="GO:0005737">
    <property type="term" value="C:cytoplasm"/>
    <property type="evidence" value="ECO:0007669"/>
    <property type="project" value="UniProtKB-ARBA"/>
</dbReference>
<organism evidence="4 5">
    <name type="scientific">Brettanomyces naardenensis</name>
    <name type="common">Yeast</name>
    <dbReference type="NCBI Taxonomy" id="13370"/>
    <lineage>
        <taxon>Eukaryota</taxon>
        <taxon>Fungi</taxon>
        <taxon>Dikarya</taxon>
        <taxon>Ascomycota</taxon>
        <taxon>Saccharomycotina</taxon>
        <taxon>Pichiomycetes</taxon>
        <taxon>Pichiales</taxon>
        <taxon>Pichiaceae</taxon>
        <taxon>Brettanomyces</taxon>
    </lineage>
</organism>
<feature type="compositionally biased region" description="Polar residues" evidence="2">
    <location>
        <begin position="233"/>
        <end position="243"/>
    </location>
</feature>
<feature type="domain" description="Association with the SNF1 complex (ASC)" evidence="3">
    <location>
        <begin position="126"/>
        <end position="343"/>
    </location>
</feature>
<reference evidence="4 5" key="1">
    <citation type="submission" date="2018-12" db="EMBL/GenBank/DDBJ databases">
        <authorList>
            <person name="Tiukova I."/>
            <person name="Dainat J."/>
        </authorList>
    </citation>
    <scope>NUCLEOTIDE SEQUENCE [LARGE SCALE GENOMIC DNA]</scope>
</reference>
<gene>
    <name evidence="4" type="ORF">BRENAR_LOCUS3178</name>
</gene>
<feature type="compositionally biased region" description="Polar residues" evidence="2">
    <location>
        <begin position="40"/>
        <end position="62"/>
    </location>
</feature>
<dbReference type="SMART" id="SM01010">
    <property type="entry name" value="AMPKBI"/>
    <property type="match status" value="1"/>
</dbReference>
<dbReference type="STRING" id="13370.A0A448YNI8"/>
<dbReference type="OrthoDB" id="531008at2759"/>
<protein>
    <submittedName>
        <fullName evidence="4">DEKNAAC103605</fullName>
    </submittedName>
</protein>
<feature type="compositionally biased region" description="Polar residues" evidence="2">
    <location>
        <begin position="122"/>
        <end position="135"/>
    </location>
</feature>
<dbReference type="Gene3D" id="6.20.250.60">
    <property type="match status" value="1"/>
</dbReference>
<dbReference type="SUPFAM" id="SSF160219">
    <property type="entry name" value="AMPKBI-like"/>
    <property type="match status" value="1"/>
</dbReference>
<dbReference type="InParanoid" id="A0A448YNI8"/>
<dbReference type="EMBL" id="CAACVR010000023">
    <property type="protein sequence ID" value="VEU22447.1"/>
    <property type="molecule type" value="Genomic_DNA"/>
</dbReference>
<keyword evidence="5" id="KW-1185">Reference proteome</keyword>
<evidence type="ECO:0000256" key="2">
    <source>
        <dbReference type="SAM" id="MobiDB-lite"/>
    </source>
</evidence>
<accession>A0A448YNI8</accession>
<name>A0A448YNI8_BRENA</name>
<dbReference type="Proteomes" id="UP000290900">
    <property type="component" value="Unassembled WGS sequence"/>
</dbReference>
<evidence type="ECO:0000313" key="4">
    <source>
        <dbReference type="EMBL" id="VEU22447.1"/>
    </source>
</evidence>
<evidence type="ECO:0000313" key="5">
    <source>
        <dbReference type="Proteomes" id="UP000290900"/>
    </source>
</evidence>
<dbReference type="Pfam" id="PF04739">
    <property type="entry name" value="AMPKBI"/>
    <property type="match status" value="1"/>
</dbReference>
<evidence type="ECO:0000256" key="1">
    <source>
        <dbReference type="ARBA" id="ARBA00010926"/>
    </source>
</evidence>
<feature type="region of interest" description="Disordered" evidence="2">
    <location>
        <begin position="24"/>
        <end position="70"/>
    </location>
</feature>